<accession>A0AAV9PM22</accession>
<gene>
    <name evidence="3" type="ORF">LTR77_002571</name>
</gene>
<dbReference type="SUPFAM" id="SSF55961">
    <property type="entry name" value="Bet v1-like"/>
    <property type="match status" value="1"/>
</dbReference>
<proteinExistence type="predicted"/>
<evidence type="ECO:0000259" key="2">
    <source>
        <dbReference type="Pfam" id="PF11274"/>
    </source>
</evidence>
<reference evidence="3 4" key="1">
    <citation type="submission" date="2023-08" db="EMBL/GenBank/DDBJ databases">
        <title>Black Yeasts Isolated from many extreme environments.</title>
        <authorList>
            <person name="Coleine C."/>
            <person name="Stajich J.E."/>
            <person name="Selbmann L."/>
        </authorList>
    </citation>
    <scope>NUCLEOTIDE SEQUENCE [LARGE SCALE GENOMIC DNA]</scope>
    <source>
        <strain evidence="3 4">CCFEE 5935</strain>
    </source>
</reference>
<dbReference type="GeneID" id="89923918"/>
<feature type="compositionally biased region" description="Basic and acidic residues" evidence="1">
    <location>
        <begin position="500"/>
        <end position="539"/>
    </location>
</feature>
<feature type="compositionally biased region" description="Low complexity" evidence="1">
    <location>
        <begin position="75"/>
        <end position="89"/>
    </location>
</feature>
<feature type="domain" description="DUF3074" evidence="2">
    <location>
        <begin position="123"/>
        <end position="325"/>
    </location>
</feature>
<keyword evidence="4" id="KW-1185">Reference proteome</keyword>
<sequence length="645" mass="71601">MADLHEALKKLSPTTWTSTPHDNNGELPTYLTDIFTAAELLVNSVPPPPNGNSFATAQPQFTTPNSAKSSKDVHSSSARPAPPDAAHAALQKQWGKPMKYSQKDNPLNVALYKTAGHDRHGAWFARHQVMEGISFGKFEKALKREFPETLLVQGQPGAGAKRGLSADRRVERIDADVDGVGRMEVYQLSAQMPPPVSPRDFLTLLLSTDKGLTEKSGAELDSGKKHVPRSYMVVSRPLDHPDAPPRSSFVRGQYESVELIREIPLHVSKSTADLSKDGEVDPELNPVEWIMITRSDPAGGVPRFLVDRGTPGAMLTDVTKFLDWACAYEQVPDQDEDLELQLTNSAKMTEEMYAQQTGVAAGERTAAKPTEAPTPQVQEPAPQPSEETPRETPTPAVDGAPQPAPQPTEPGMLSNVMQSVGAGATSYAPAPVASFVNRQLGTDTPSQDLSDDDTSSTSSVDSFLSAREMRRLSTAPEAPPRASTENLSMRSVTSSTSLSNRDKKSMTPYEKDLHRLTQQREKLDQKLAKKREAEEEKLKSSAQKEQSEQDKARERMEREMRKTEDRHRKEIEKLEAKRSRRAQKAEERKKKREEGDKMSLVARERDEARGQRDFLKRENELLREQVEGLQRENNALAGRGECWQE</sequence>
<dbReference type="EMBL" id="JAVRRT010000003">
    <property type="protein sequence ID" value="KAK5173890.1"/>
    <property type="molecule type" value="Genomic_DNA"/>
</dbReference>
<feature type="region of interest" description="Disordered" evidence="1">
    <location>
        <begin position="355"/>
        <end position="417"/>
    </location>
</feature>
<dbReference type="Proteomes" id="UP001337655">
    <property type="component" value="Unassembled WGS sequence"/>
</dbReference>
<dbReference type="InterPro" id="IPR024500">
    <property type="entry name" value="DUF3074"/>
</dbReference>
<name>A0AAV9PM22_9PEZI</name>
<comment type="caution">
    <text evidence="3">The sequence shown here is derived from an EMBL/GenBank/DDBJ whole genome shotgun (WGS) entry which is preliminary data.</text>
</comment>
<organism evidence="3 4">
    <name type="scientific">Saxophila tyrrhenica</name>
    <dbReference type="NCBI Taxonomy" id="1690608"/>
    <lineage>
        <taxon>Eukaryota</taxon>
        <taxon>Fungi</taxon>
        <taxon>Dikarya</taxon>
        <taxon>Ascomycota</taxon>
        <taxon>Pezizomycotina</taxon>
        <taxon>Dothideomycetes</taxon>
        <taxon>Dothideomycetidae</taxon>
        <taxon>Mycosphaerellales</taxon>
        <taxon>Extremaceae</taxon>
        <taxon>Saxophila</taxon>
    </lineage>
</organism>
<feature type="region of interest" description="Disordered" evidence="1">
    <location>
        <begin position="438"/>
        <end position="611"/>
    </location>
</feature>
<dbReference type="InterPro" id="IPR023393">
    <property type="entry name" value="START-like_dom_sf"/>
</dbReference>
<dbReference type="RefSeq" id="XP_064662585.1">
    <property type="nucleotide sequence ID" value="XM_064799830.1"/>
</dbReference>
<dbReference type="Pfam" id="PF11274">
    <property type="entry name" value="DUF3074"/>
    <property type="match status" value="1"/>
</dbReference>
<feature type="compositionally biased region" description="Polar residues" evidence="1">
    <location>
        <begin position="51"/>
        <end position="65"/>
    </location>
</feature>
<protein>
    <recommendedName>
        <fullName evidence="2">DUF3074 domain-containing protein</fullName>
    </recommendedName>
</protein>
<evidence type="ECO:0000313" key="3">
    <source>
        <dbReference type="EMBL" id="KAK5173890.1"/>
    </source>
</evidence>
<evidence type="ECO:0000256" key="1">
    <source>
        <dbReference type="SAM" id="MobiDB-lite"/>
    </source>
</evidence>
<dbReference type="Gene3D" id="3.30.530.20">
    <property type="match status" value="1"/>
</dbReference>
<feature type="compositionally biased region" description="Basic and acidic residues" evidence="1">
    <location>
        <begin position="545"/>
        <end position="611"/>
    </location>
</feature>
<evidence type="ECO:0000313" key="4">
    <source>
        <dbReference type="Proteomes" id="UP001337655"/>
    </source>
</evidence>
<dbReference type="PANTHER" id="PTHR40370">
    <property type="entry name" value="EXPRESSED PROTEIN"/>
    <property type="match status" value="1"/>
</dbReference>
<dbReference type="PANTHER" id="PTHR40370:SF1">
    <property type="entry name" value="DUF3074 DOMAIN-CONTAINING PROTEIN"/>
    <property type="match status" value="1"/>
</dbReference>
<feature type="compositionally biased region" description="Low complexity" evidence="1">
    <location>
        <begin position="486"/>
        <end position="499"/>
    </location>
</feature>
<feature type="region of interest" description="Disordered" evidence="1">
    <location>
        <begin position="42"/>
        <end position="100"/>
    </location>
</feature>
<dbReference type="AlphaFoldDB" id="A0AAV9PM22"/>